<organism evidence="1 2">
    <name type="scientific">Pisolithus microcarpus 441</name>
    <dbReference type="NCBI Taxonomy" id="765257"/>
    <lineage>
        <taxon>Eukaryota</taxon>
        <taxon>Fungi</taxon>
        <taxon>Dikarya</taxon>
        <taxon>Basidiomycota</taxon>
        <taxon>Agaricomycotina</taxon>
        <taxon>Agaricomycetes</taxon>
        <taxon>Agaricomycetidae</taxon>
        <taxon>Boletales</taxon>
        <taxon>Sclerodermatineae</taxon>
        <taxon>Pisolithaceae</taxon>
        <taxon>Pisolithus</taxon>
    </lineage>
</organism>
<name>A0A0C9ZRX8_9AGAM</name>
<protein>
    <submittedName>
        <fullName evidence="1">Uncharacterized protein</fullName>
    </submittedName>
</protein>
<reference evidence="1 2" key="1">
    <citation type="submission" date="2014-04" db="EMBL/GenBank/DDBJ databases">
        <authorList>
            <consortium name="DOE Joint Genome Institute"/>
            <person name="Kuo A."/>
            <person name="Kohler A."/>
            <person name="Costa M.D."/>
            <person name="Nagy L.G."/>
            <person name="Floudas D."/>
            <person name="Copeland A."/>
            <person name="Barry K.W."/>
            <person name="Cichocki N."/>
            <person name="Veneault-Fourrey C."/>
            <person name="LaButti K."/>
            <person name="Lindquist E.A."/>
            <person name="Lipzen A."/>
            <person name="Lundell T."/>
            <person name="Morin E."/>
            <person name="Murat C."/>
            <person name="Sun H."/>
            <person name="Tunlid A."/>
            <person name="Henrissat B."/>
            <person name="Grigoriev I.V."/>
            <person name="Hibbett D.S."/>
            <person name="Martin F."/>
            <person name="Nordberg H.P."/>
            <person name="Cantor M.N."/>
            <person name="Hua S.X."/>
        </authorList>
    </citation>
    <scope>NUCLEOTIDE SEQUENCE [LARGE SCALE GENOMIC DNA]</scope>
    <source>
        <strain evidence="1 2">441</strain>
    </source>
</reference>
<proteinExistence type="predicted"/>
<dbReference type="OrthoDB" id="2621733at2759"/>
<gene>
    <name evidence="1" type="ORF">PISMIDRAFT_673073</name>
</gene>
<keyword evidence="2" id="KW-1185">Reference proteome</keyword>
<dbReference type="Proteomes" id="UP000054018">
    <property type="component" value="Unassembled WGS sequence"/>
</dbReference>
<sequence length="215" mass="25072">MPSRKQAQLCKCSPYSSPLHPHRTQSHSQRTIMIFFSRKTKTSSLPPGWPSPYHNKCSQRDCLFPNSPQTVKGVYQCRGVPGGFYCEGTYKISSSRAQESERYLKEMAARCRAVEEEQRKRTVSEMRRPDLGHRRRDVGPVHYNALDDRTRSAYGQPPRTVAVRPNETRRPQIAISRRPSYAGHKPSQTQIEQEYMTDQIMMHLYPERQIHPRWI</sequence>
<dbReference type="HOGENOM" id="CLU_1497101_0_0_1"/>
<dbReference type="AlphaFoldDB" id="A0A0C9ZRX8"/>
<evidence type="ECO:0000313" key="1">
    <source>
        <dbReference type="EMBL" id="KIK28839.1"/>
    </source>
</evidence>
<dbReference type="EMBL" id="KN833691">
    <property type="protein sequence ID" value="KIK28839.1"/>
    <property type="molecule type" value="Genomic_DNA"/>
</dbReference>
<accession>A0A0C9ZRX8</accession>
<reference evidence="2" key="2">
    <citation type="submission" date="2015-01" db="EMBL/GenBank/DDBJ databases">
        <title>Evolutionary Origins and Diversification of the Mycorrhizal Mutualists.</title>
        <authorList>
            <consortium name="DOE Joint Genome Institute"/>
            <consortium name="Mycorrhizal Genomics Consortium"/>
            <person name="Kohler A."/>
            <person name="Kuo A."/>
            <person name="Nagy L.G."/>
            <person name="Floudas D."/>
            <person name="Copeland A."/>
            <person name="Barry K.W."/>
            <person name="Cichocki N."/>
            <person name="Veneault-Fourrey C."/>
            <person name="LaButti K."/>
            <person name="Lindquist E.A."/>
            <person name="Lipzen A."/>
            <person name="Lundell T."/>
            <person name="Morin E."/>
            <person name="Murat C."/>
            <person name="Riley R."/>
            <person name="Ohm R."/>
            <person name="Sun H."/>
            <person name="Tunlid A."/>
            <person name="Henrissat B."/>
            <person name="Grigoriev I.V."/>
            <person name="Hibbett D.S."/>
            <person name="Martin F."/>
        </authorList>
    </citation>
    <scope>NUCLEOTIDE SEQUENCE [LARGE SCALE GENOMIC DNA]</scope>
    <source>
        <strain evidence="2">441</strain>
    </source>
</reference>
<evidence type="ECO:0000313" key="2">
    <source>
        <dbReference type="Proteomes" id="UP000054018"/>
    </source>
</evidence>